<dbReference type="Proteomes" id="UP000176648">
    <property type="component" value="Unassembled WGS sequence"/>
</dbReference>
<evidence type="ECO:0000313" key="2">
    <source>
        <dbReference type="Proteomes" id="UP000176648"/>
    </source>
</evidence>
<accession>A0A1G2C784</accession>
<protein>
    <submittedName>
        <fullName evidence="1">Uncharacterized protein</fullName>
    </submittedName>
</protein>
<dbReference type="AlphaFoldDB" id="A0A1G2C784"/>
<dbReference type="EMBL" id="MHKU01000004">
    <property type="protein sequence ID" value="OGY97264.1"/>
    <property type="molecule type" value="Genomic_DNA"/>
</dbReference>
<reference evidence="1 2" key="1">
    <citation type="journal article" date="2016" name="Nat. Commun.">
        <title>Thousands of microbial genomes shed light on interconnected biogeochemical processes in an aquifer system.</title>
        <authorList>
            <person name="Anantharaman K."/>
            <person name="Brown C.T."/>
            <person name="Hug L.A."/>
            <person name="Sharon I."/>
            <person name="Castelle C.J."/>
            <person name="Probst A.J."/>
            <person name="Thomas B.C."/>
            <person name="Singh A."/>
            <person name="Wilkins M.J."/>
            <person name="Karaoz U."/>
            <person name="Brodie E.L."/>
            <person name="Williams K.H."/>
            <person name="Hubbard S.S."/>
            <person name="Banfield J.F."/>
        </authorList>
    </citation>
    <scope>NUCLEOTIDE SEQUENCE [LARGE SCALE GENOMIC DNA]</scope>
</reference>
<gene>
    <name evidence="1" type="ORF">A2122_00270</name>
</gene>
<name>A0A1G2C784_9BACT</name>
<sequence length="99" mass="11601">MSKWEMMLEGFGKRFSRETEVLLRFWGASNFMNDPSAEVPLVGTFDLDTFETVVLWFQDADCTLVVYDADSDDPRILEYTHMKVFHIDEALEWEANQPK</sequence>
<dbReference type="STRING" id="1798644.A2122_00270"/>
<organism evidence="1 2">
    <name type="scientific">Candidatus Liptonbacteria bacterium GWB1_49_6</name>
    <dbReference type="NCBI Taxonomy" id="1798644"/>
    <lineage>
        <taxon>Bacteria</taxon>
        <taxon>Candidatus Liptoniibacteriota</taxon>
    </lineage>
</organism>
<proteinExistence type="predicted"/>
<evidence type="ECO:0000313" key="1">
    <source>
        <dbReference type="EMBL" id="OGY97264.1"/>
    </source>
</evidence>
<comment type="caution">
    <text evidence="1">The sequence shown here is derived from an EMBL/GenBank/DDBJ whole genome shotgun (WGS) entry which is preliminary data.</text>
</comment>